<dbReference type="Gene3D" id="3.30.465.10">
    <property type="match status" value="1"/>
</dbReference>
<dbReference type="GO" id="GO:0071949">
    <property type="term" value="F:FAD binding"/>
    <property type="evidence" value="ECO:0007669"/>
    <property type="project" value="InterPro"/>
</dbReference>
<dbReference type="PANTHER" id="PTHR43762">
    <property type="entry name" value="L-GULONOLACTONE OXIDASE"/>
    <property type="match status" value="1"/>
</dbReference>
<dbReference type="OrthoDB" id="610608at2759"/>
<dbReference type="GO" id="GO:0003885">
    <property type="term" value="F:D-arabinono-1,4-lactone oxidase activity"/>
    <property type="evidence" value="ECO:0007669"/>
    <property type="project" value="TreeGrafter"/>
</dbReference>
<dbReference type="SUPFAM" id="SSF56176">
    <property type="entry name" value="FAD-binding/transporter-associated domain-like"/>
    <property type="match status" value="1"/>
</dbReference>
<dbReference type="PROSITE" id="PS51387">
    <property type="entry name" value="FAD_PCMH"/>
    <property type="match status" value="1"/>
</dbReference>
<dbReference type="InterPro" id="IPR010031">
    <property type="entry name" value="FAD_lactone_oxidase-like"/>
</dbReference>
<dbReference type="InterPro" id="IPR016167">
    <property type="entry name" value="FAD-bd_PCMH_sub1"/>
</dbReference>
<dbReference type="STRING" id="1849047.A0A3D8QKT2"/>
<dbReference type="EMBL" id="PDLM01000014">
    <property type="protein sequence ID" value="RDW62328.1"/>
    <property type="molecule type" value="Genomic_DNA"/>
</dbReference>
<evidence type="ECO:0000313" key="3">
    <source>
        <dbReference type="Proteomes" id="UP000256645"/>
    </source>
</evidence>
<dbReference type="AlphaFoldDB" id="A0A3D8QKT2"/>
<dbReference type="PANTHER" id="PTHR43762:SF1">
    <property type="entry name" value="D-ARABINONO-1,4-LACTONE OXIDASE"/>
    <property type="match status" value="1"/>
</dbReference>
<gene>
    <name evidence="2" type="ORF">BP6252_11761</name>
</gene>
<dbReference type="GO" id="GO:0005739">
    <property type="term" value="C:mitochondrion"/>
    <property type="evidence" value="ECO:0007669"/>
    <property type="project" value="TreeGrafter"/>
</dbReference>
<protein>
    <recommendedName>
        <fullName evidence="1">FAD-binding PCMH-type domain-containing protein</fullName>
    </recommendedName>
</protein>
<evidence type="ECO:0000259" key="1">
    <source>
        <dbReference type="PROSITE" id="PS51387"/>
    </source>
</evidence>
<accession>A0A3D8QKT2</accession>
<organism evidence="2 3">
    <name type="scientific">Coleophoma cylindrospora</name>
    <dbReference type="NCBI Taxonomy" id="1849047"/>
    <lineage>
        <taxon>Eukaryota</taxon>
        <taxon>Fungi</taxon>
        <taxon>Dikarya</taxon>
        <taxon>Ascomycota</taxon>
        <taxon>Pezizomycotina</taxon>
        <taxon>Leotiomycetes</taxon>
        <taxon>Helotiales</taxon>
        <taxon>Dermateaceae</taxon>
        <taxon>Coleophoma</taxon>
    </lineage>
</organism>
<evidence type="ECO:0000313" key="2">
    <source>
        <dbReference type="EMBL" id="RDW62328.1"/>
    </source>
</evidence>
<name>A0A3D8QKT2_9HELO</name>
<reference evidence="2 3" key="1">
    <citation type="journal article" date="2018" name="IMA Fungus">
        <title>IMA Genome-F 9: Draft genome sequence of Annulohypoxylon stygium, Aspergillus mulundensis, Berkeleyomyces basicola (syn. Thielaviopsis basicola), Ceratocystis smalleyi, two Cercospora beticola strains, Coleophoma cylindrospora, Fusarium fracticaudum, Phialophora cf. hyalina, and Morchella septimelata.</title>
        <authorList>
            <person name="Wingfield B.D."/>
            <person name="Bills G.F."/>
            <person name="Dong Y."/>
            <person name="Huang W."/>
            <person name="Nel W.J."/>
            <person name="Swalarsk-Parry B.S."/>
            <person name="Vaghefi N."/>
            <person name="Wilken P.M."/>
            <person name="An Z."/>
            <person name="de Beer Z.W."/>
            <person name="De Vos L."/>
            <person name="Chen L."/>
            <person name="Duong T.A."/>
            <person name="Gao Y."/>
            <person name="Hammerbacher A."/>
            <person name="Kikkert J.R."/>
            <person name="Li Y."/>
            <person name="Li H."/>
            <person name="Li K."/>
            <person name="Li Q."/>
            <person name="Liu X."/>
            <person name="Ma X."/>
            <person name="Naidoo K."/>
            <person name="Pethybridge S.J."/>
            <person name="Sun J."/>
            <person name="Steenkamp E.T."/>
            <person name="van der Nest M.A."/>
            <person name="van Wyk S."/>
            <person name="Wingfield M.J."/>
            <person name="Xiong C."/>
            <person name="Yue Q."/>
            <person name="Zhang X."/>
        </authorList>
    </citation>
    <scope>NUCLEOTIDE SEQUENCE [LARGE SCALE GENOMIC DNA]</scope>
    <source>
        <strain evidence="2 3">BP6252</strain>
    </source>
</reference>
<dbReference type="Gene3D" id="3.30.43.10">
    <property type="entry name" value="Uridine Diphospho-n-acetylenolpyruvylglucosamine Reductase, domain 2"/>
    <property type="match status" value="1"/>
</dbReference>
<feature type="domain" description="FAD-binding PCMH-type" evidence="1">
    <location>
        <begin position="206"/>
        <end position="409"/>
    </location>
</feature>
<dbReference type="InterPro" id="IPR016166">
    <property type="entry name" value="FAD-bd_PCMH"/>
</dbReference>
<dbReference type="InterPro" id="IPR036318">
    <property type="entry name" value="FAD-bd_PCMH-like_sf"/>
</dbReference>
<sequence length="780" mass="87784">MASQSTSIPPINLPPPPPGHLNGHYILGEILDHLSFYESTFDRIKFDELYHLLNEVRNHNVDRESTYRSFLRAFEKTTTYQNSFKELDPETREMIGKWLGGETADVLTKEEFKLPLSPAARKHFGHLQKVREMMRKLREIKQNGFSGLLHDALSKMEPEELSTTESGDIARLEEAMKDLPQIWADTESKIHVECYPSQVFHNWGLTVQNTPRWTFIPTTVLGIQNIVKFAAAQNLRVRCAGFRHSWSSTFSADGEILISLLNLDIANEVPSPLAIASDHVEALQNAGNELKTIEMLPGSESLDGKTALCRVGVAVTNEQFRRWAVRNNKWALPVDVILVEVTVGGVNGPICHGAGIGHKTIADYVRAVEYIDANGTPQAINDAEELKAAAGCFGLLGVVTHITFALDKMSYALLRPAKIDVGLAIPPPRGEDIPLALQKTWTKAQIAAAQDDFVSRATNDYYSEWFWFTFQKQAWVNSWSTTSDGEGTVEYPCRGETFLQWLENWFGGVLTSHPFFQAIPGWWQAQLLATAGMVALPPTSFAARGSGSGSAQDAVTKTALPNGLHFRRGIQNMRVRDMEFQIPIPAQADGRPDLRIVQRAWWDVIQLVYSDAETPMRLTMEMRIMNGSEVLMAPQRGNRWTCSIEVLTIPDSVTDGEWSGFCGKVKDLWVRYEEEGVVPRGSVRPHWAKEWYVLAPLPSPSYRSSPGNQHSDALHRESLTFAGERGESLTARQYLKTVAYKDAILEFKESLTKIGHKQKWELKDLQHRFSNELWDEMIFD</sequence>
<comment type="caution">
    <text evidence="2">The sequence shown here is derived from an EMBL/GenBank/DDBJ whole genome shotgun (WGS) entry which is preliminary data.</text>
</comment>
<dbReference type="Proteomes" id="UP000256645">
    <property type="component" value="Unassembled WGS sequence"/>
</dbReference>
<proteinExistence type="predicted"/>
<keyword evidence="3" id="KW-1185">Reference proteome</keyword>
<dbReference type="InterPro" id="IPR016169">
    <property type="entry name" value="FAD-bd_PCMH_sub2"/>
</dbReference>